<organism evidence="2 3">
    <name type="scientific">Apiospora hydei</name>
    <dbReference type="NCBI Taxonomy" id="1337664"/>
    <lineage>
        <taxon>Eukaryota</taxon>
        <taxon>Fungi</taxon>
        <taxon>Dikarya</taxon>
        <taxon>Ascomycota</taxon>
        <taxon>Pezizomycotina</taxon>
        <taxon>Sordariomycetes</taxon>
        <taxon>Xylariomycetidae</taxon>
        <taxon>Amphisphaeriales</taxon>
        <taxon>Apiosporaceae</taxon>
        <taxon>Apiospora</taxon>
    </lineage>
</organism>
<accession>A0ABR1X3Q9</accession>
<name>A0ABR1X3Q9_9PEZI</name>
<dbReference type="Proteomes" id="UP001433268">
    <property type="component" value="Unassembled WGS sequence"/>
</dbReference>
<dbReference type="GeneID" id="92042387"/>
<evidence type="ECO:0000313" key="2">
    <source>
        <dbReference type="EMBL" id="KAK8090051.1"/>
    </source>
</evidence>
<dbReference type="EMBL" id="JAQQWN010000004">
    <property type="protein sequence ID" value="KAK8090051.1"/>
    <property type="molecule type" value="Genomic_DNA"/>
</dbReference>
<protein>
    <submittedName>
        <fullName evidence="2">Uncharacterized protein</fullName>
    </submittedName>
</protein>
<gene>
    <name evidence="2" type="ORF">PG997_005012</name>
</gene>
<dbReference type="Gene3D" id="3.60.130.30">
    <property type="match status" value="1"/>
</dbReference>
<comment type="caution">
    <text evidence="2">The sequence shown here is derived from an EMBL/GenBank/DDBJ whole genome shotgun (WGS) entry which is preliminary data.</text>
</comment>
<dbReference type="RefSeq" id="XP_066672945.1">
    <property type="nucleotide sequence ID" value="XM_066809327.1"/>
</dbReference>
<keyword evidence="3" id="KW-1185">Reference proteome</keyword>
<evidence type="ECO:0000256" key="1">
    <source>
        <dbReference type="SAM" id="MobiDB-lite"/>
    </source>
</evidence>
<proteinExistence type="predicted"/>
<reference evidence="2 3" key="1">
    <citation type="submission" date="2023-01" db="EMBL/GenBank/DDBJ databases">
        <title>Analysis of 21 Apiospora genomes using comparative genomics revels a genus with tremendous synthesis potential of carbohydrate active enzymes and secondary metabolites.</title>
        <authorList>
            <person name="Sorensen T."/>
        </authorList>
    </citation>
    <scope>NUCLEOTIDE SEQUENCE [LARGE SCALE GENOMIC DNA]</scope>
    <source>
        <strain evidence="2 3">CBS 114990</strain>
    </source>
</reference>
<feature type="region of interest" description="Disordered" evidence="1">
    <location>
        <begin position="616"/>
        <end position="635"/>
    </location>
</feature>
<sequence>MQFELLSPPQQHAVPYLEAEAPPHIPEGETIEWLLGEVDNSSKSAAKTKTYQELTDEERERTGLVRLSKRTDVIQGDPYGVLSSWTGNVSHQLDSDMTEVLKPIFEDLVSAARLRSAEISRLAAFLSQVPNTDPVTLAEKVADDGDYEVIEDTAESLELCFSLDSKRTRILWAKDLDVDNEKSYDDARRAKSSASRTKQVLTEPVMSITEQQILMARLYLEKRREFPGLVPDRGQKDSEQSDSTSSFEGFSGRGILATLRSVSQEHFWLRLNVEQRQYIRDLAELRQDHPELESVLSVIRANWKPTWNNGRYDTDYFRSYLVDSSASESVWKLVEDDLFIVLDQNRRPVFVNREGLVQSLYGNDVFDKLIRAIDLMTFYRPIPRPETKRHALDRHLLTHRHPELDPGRATIHTLPNAKMGVAHYGCWALKGDWHGRDIYQTKDTRAGRCFDNERCAQLIPRFMRAIFGTASDLVRFLLQPLDPVHYQECRDLFAALPDSAKTATNEQDFCSLFVLGVNAHTQRHRDTGDVKGGLAGLVTLGNYTGGNLCLPQLGLKVPYRPGACALLRGSGLEHLVTDFRGPRFFVVATNHETSKKYAWRAMGRLPPLPKRRRRIRAVIDDDDDEDKEAHGPWMP</sequence>
<feature type="region of interest" description="Disordered" evidence="1">
    <location>
        <begin position="229"/>
        <end position="248"/>
    </location>
</feature>
<evidence type="ECO:0000313" key="3">
    <source>
        <dbReference type="Proteomes" id="UP001433268"/>
    </source>
</evidence>